<organism evidence="2 3">
    <name type="scientific">Candidatus Pullilachnospira stercoravium</name>
    <dbReference type="NCBI Taxonomy" id="2840913"/>
    <lineage>
        <taxon>Bacteria</taxon>
        <taxon>Bacillati</taxon>
        <taxon>Bacillota</taxon>
        <taxon>Clostridia</taxon>
        <taxon>Lachnospirales</taxon>
        <taxon>Lachnospiraceae</taxon>
        <taxon>Lachnospiraceae incertae sedis</taxon>
        <taxon>Candidatus Pullilachnospira</taxon>
    </lineage>
</organism>
<dbReference type="Pfam" id="PF13242">
    <property type="entry name" value="Hydrolase_like"/>
    <property type="match status" value="1"/>
</dbReference>
<proteinExistence type="predicted"/>
<dbReference type="Proteomes" id="UP000886723">
    <property type="component" value="Unassembled WGS sequence"/>
</dbReference>
<dbReference type="Gene3D" id="3.40.50.1000">
    <property type="entry name" value="HAD superfamily/HAD-like"/>
    <property type="match status" value="1"/>
</dbReference>
<name>A0A9D1NST5_9FIRM</name>
<accession>A0A9D1NST5</accession>
<dbReference type="AlphaFoldDB" id="A0A9D1NST5"/>
<dbReference type="PANTHER" id="PTHR43316">
    <property type="entry name" value="HYDROLASE, HALOACID DELAHOGENASE-RELATED"/>
    <property type="match status" value="1"/>
</dbReference>
<dbReference type="NCBIfam" id="TIGR01662">
    <property type="entry name" value="HAD-SF-IIIA"/>
    <property type="match status" value="1"/>
</dbReference>
<dbReference type="InterPro" id="IPR006549">
    <property type="entry name" value="HAD-SF_hydro_IIIA"/>
</dbReference>
<dbReference type="InterPro" id="IPR010021">
    <property type="entry name" value="PGPP1/Gep4"/>
</dbReference>
<evidence type="ECO:0000313" key="2">
    <source>
        <dbReference type="EMBL" id="HIV11673.1"/>
    </source>
</evidence>
<dbReference type="NCBIfam" id="TIGR01668">
    <property type="entry name" value="YqeG_hyp_ppase"/>
    <property type="match status" value="1"/>
</dbReference>
<dbReference type="GO" id="GO:0008962">
    <property type="term" value="F:phosphatidylglycerophosphatase activity"/>
    <property type="evidence" value="ECO:0007669"/>
    <property type="project" value="InterPro"/>
</dbReference>
<dbReference type="EMBL" id="DVON01000022">
    <property type="protein sequence ID" value="HIV11673.1"/>
    <property type="molecule type" value="Genomic_DNA"/>
</dbReference>
<sequence length="184" mass="21260">MLEKFYPDAWVDSTYQIDFDRLYERGYRGLIFDIDNTLVPHGAPADDRAKALFAHLKKLGFSCCLLSNNKLQRVEMFNRDVQVSFIENAHKPSGKNYRRACSLMRTSPDETLFIGDQLFTDVYGARRCGMTNVLVKPIHPKEEIQIVLKRYLEKIVLYFYRKDRKRQGISCSGNIPLIGENGGK</sequence>
<dbReference type="InterPro" id="IPR051540">
    <property type="entry name" value="S-2-haloacid_dehalogenase"/>
</dbReference>
<protein>
    <submittedName>
        <fullName evidence="2">YqeG family HAD IIIA-type phosphatase</fullName>
    </submittedName>
</protein>
<dbReference type="InterPro" id="IPR036412">
    <property type="entry name" value="HAD-like_sf"/>
</dbReference>
<evidence type="ECO:0000256" key="1">
    <source>
        <dbReference type="ARBA" id="ARBA00022801"/>
    </source>
</evidence>
<comment type="caution">
    <text evidence="2">The sequence shown here is derived from an EMBL/GenBank/DDBJ whole genome shotgun (WGS) entry which is preliminary data.</text>
</comment>
<keyword evidence="1" id="KW-0378">Hydrolase</keyword>
<reference evidence="2" key="2">
    <citation type="journal article" date="2021" name="PeerJ">
        <title>Extensive microbial diversity within the chicken gut microbiome revealed by metagenomics and culture.</title>
        <authorList>
            <person name="Gilroy R."/>
            <person name="Ravi A."/>
            <person name="Getino M."/>
            <person name="Pursley I."/>
            <person name="Horton D.L."/>
            <person name="Alikhan N.F."/>
            <person name="Baker D."/>
            <person name="Gharbi K."/>
            <person name="Hall N."/>
            <person name="Watson M."/>
            <person name="Adriaenssens E.M."/>
            <person name="Foster-Nyarko E."/>
            <person name="Jarju S."/>
            <person name="Secka A."/>
            <person name="Antonio M."/>
            <person name="Oren A."/>
            <person name="Chaudhuri R.R."/>
            <person name="La Ragione R."/>
            <person name="Hildebrand F."/>
            <person name="Pallen M.J."/>
        </authorList>
    </citation>
    <scope>NUCLEOTIDE SEQUENCE</scope>
    <source>
        <strain evidence="2">ChiBcec2-4451</strain>
    </source>
</reference>
<gene>
    <name evidence="2" type="ORF">IAA63_00845</name>
</gene>
<evidence type="ECO:0000313" key="3">
    <source>
        <dbReference type="Proteomes" id="UP000886723"/>
    </source>
</evidence>
<dbReference type="SUPFAM" id="SSF56784">
    <property type="entry name" value="HAD-like"/>
    <property type="match status" value="1"/>
</dbReference>
<dbReference type="InterPro" id="IPR023214">
    <property type="entry name" value="HAD_sf"/>
</dbReference>
<reference evidence="2" key="1">
    <citation type="submission" date="2020-10" db="EMBL/GenBank/DDBJ databases">
        <authorList>
            <person name="Gilroy R."/>
        </authorList>
    </citation>
    <scope>NUCLEOTIDE SEQUENCE</scope>
    <source>
        <strain evidence="2">ChiBcec2-4451</strain>
    </source>
</reference>